<protein>
    <recommendedName>
        <fullName evidence="1">Aspartyl/glutamyl-tRNA(Asn/Gln) amidotransferase subunit C</fullName>
        <shortName evidence="1">Asp/Glu-ADT subunit C</shortName>
        <ecNumber evidence="1">6.3.5.-</ecNumber>
    </recommendedName>
</protein>
<dbReference type="RefSeq" id="WP_161814659.1">
    <property type="nucleotide sequence ID" value="NZ_BLJN01000005.1"/>
</dbReference>
<dbReference type="InterPro" id="IPR036113">
    <property type="entry name" value="Asp/Glu-ADT_sf_sub_c"/>
</dbReference>
<dbReference type="Pfam" id="PF02686">
    <property type="entry name" value="GatC"/>
    <property type="match status" value="1"/>
</dbReference>
<keyword evidence="1" id="KW-0067">ATP-binding</keyword>
<dbReference type="Proteomes" id="UP000445000">
    <property type="component" value="Unassembled WGS sequence"/>
</dbReference>
<dbReference type="GO" id="GO:0005524">
    <property type="term" value="F:ATP binding"/>
    <property type="evidence" value="ECO:0007669"/>
    <property type="project" value="UniProtKB-KW"/>
</dbReference>
<evidence type="ECO:0000313" key="2">
    <source>
        <dbReference type="EMBL" id="GFE83040.1"/>
    </source>
</evidence>
<comment type="similarity">
    <text evidence="1">Belongs to the GatC family.</text>
</comment>
<evidence type="ECO:0000313" key="3">
    <source>
        <dbReference type="Proteomes" id="UP000445000"/>
    </source>
</evidence>
<dbReference type="EC" id="6.3.5.-" evidence="1"/>
<dbReference type="EMBL" id="BLJN01000005">
    <property type="protein sequence ID" value="GFE83040.1"/>
    <property type="molecule type" value="Genomic_DNA"/>
</dbReference>
<organism evidence="2 3">
    <name type="scientific">Steroidobacter agaridevorans</name>
    <dbReference type="NCBI Taxonomy" id="2695856"/>
    <lineage>
        <taxon>Bacteria</taxon>
        <taxon>Pseudomonadati</taxon>
        <taxon>Pseudomonadota</taxon>
        <taxon>Gammaproteobacteria</taxon>
        <taxon>Steroidobacterales</taxon>
        <taxon>Steroidobacteraceae</taxon>
        <taxon>Steroidobacter</taxon>
    </lineage>
</organism>
<dbReference type="GO" id="GO:0050567">
    <property type="term" value="F:glutaminyl-tRNA synthase (glutamine-hydrolyzing) activity"/>
    <property type="evidence" value="ECO:0007669"/>
    <property type="project" value="UniProtKB-UniRule"/>
</dbReference>
<comment type="function">
    <text evidence="1">Allows the formation of correctly charged Asn-tRNA(Asn) or Gln-tRNA(Gln) through the transamidation of misacylated Asp-tRNA(Asn) or Glu-tRNA(Gln) in organisms which lack either or both of asparaginyl-tRNA or glutaminyl-tRNA synthetases. The reaction takes place in the presence of glutamine and ATP through an activated phospho-Asp-tRNA(Asn) or phospho-Glu-tRNA(Gln).</text>
</comment>
<reference evidence="3" key="1">
    <citation type="submission" date="2020-01" db="EMBL/GenBank/DDBJ databases">
        <title>'Steroidobacter agaridevorans' sp. nov., agar-degrading bacteria isolated from rhizosphere soils.</title>
        <authorList>
            <person name="Ikenaga M."/>
            <person name="Kataoka M."/>
            <person name="Murouchi A."/>
            <person name="Katsuragi S."/>
            <person name="Sakai M."/>
        </authorList>
    </citation>
    <scope>NUCLEOTIDE SEQUENCE [LARGE SCALE GENOMIC DNA]</scope>
    <source>
        <strain evidence="3">YU21-B</strain>
    </source>
</reference>
<dbReference type="NCBIfam" id="TIGR00135">
    <property type="entry name" value="gatC"/>
    <property type="match status" value="1"/>
</dbReference>
<keyword evidence="3" id="KW-1185">Reference proteome</keyword>
<dbReference type="InterPro" id="IPR003837">
    <property type="entry name" value="GatC"/>
</dbReference>
<keyword evidence="1" id="KW-0547">Nucleotide-binding</keyword>
<dbReference type="PANTHER" id="PTHR15004">
    <property type="entry name" value="GLUTAMYL-TRNA(GLN) AMIDOTRANSFERASE SUBUNIT C, MITOCHONDRIAL"/>
    <property type="match status" value="1"/>
</dbReference>
<keyword evidence="2" id="KW-0808">Transferase</keyword>
<dbReference type="AlphaFoldDB" id="A0A829YII2"/>
<gene>
    <name evidence="1 2" type="primary">gatC</name>
    <name evidence="2" type="ORF">GCM10011487_50400</name>
</gene>
<dbReference type="GO" id="GO:0006412">
    <property type="term" value="P:translation"/>
    <property type="evidence" value="ECO:0007669"/>
    <property type="project" value="UniProtKB-UniRule"/>
</dbReference>
<dbReference type="PANTHER" id="PTHR15004:SF0">
    <property type="entry name" value="GLUTAMYL-TRNA(GLN) AMIDOTRANSFERASE SUBUNIT C, MITOCHONDRIAL"/>
    <property type="match status" value="1"/>
</dbReference>
<evidence type="ECO:0000256" key="1">
    <source>
        <dbReference type="HAMAP-Rule" id="MF_00122"/>
    </source>
</evidence>
<dbReference type="HAMAP" id="MF_00122">
    <property type="entry name" value="GatC"/>
    <property type="match status" value="1"/>
</dbReference>
<comment type="subunit">
    <text evidence="1">Heterotrimer of A, B and C subunits.</text>
</comment>
<comment type="caution">
    <text evidence="2">The sequence shown here is derived from an EMBL/GenBank/DDBJ whole genome shotgun (WGS) entry which is preliminary data.</text>
</comment>
<dbReference type="SUPFAM" id="SSF141000">
    <property type="entry name" value="Glu-tRNAGln amidotransferase C subunit"/>
    <property type="match status" value="1"/>
</dbReference>
<dbReference type="GO" id="GO:0070681">
    <property type="term" value="P:glutaminyl-tRNAGln biosynthesis via transamidation"/>
    <property type="evidence" value="ECO:0007669"/>
    <property type="project" value="TreeGrafter"/>
</dbReference>
<dbReference type="GO" id="GO:0016740">
    <property type="term" value="F:transferase activity"/>
    <property type="evidence" value="ECO:0007669"/>
    <property type="project" value="UniProtKB-KW"/>
</dbReference>
<keyword evidence="1" id="KW-0648">Protein biosynthesis</keyword>
<comment type="catalytic activity">
    <reaction evidence="1">
        <text>L-aspartyl-tRNA(Asn) + L-glutamine + ATP + H2O = L-asparaginyl-tRNA(Asn) + L-glutamate + ADP + phosphate + 2 H(+)</text>
        <dbReference type="Rhea" id="RHEA:14513"/>
        <dbReference type="Rhea" id="RHEA-COMP:9674"/>
        <dbReference type="Rhea" id="RHEA-COMP:9677"/>
        <dbReference type="ChEBI" id="CHEBI:15377"/>
        <dbReference type="ChEBI" id="CHEBI:15378"/>
        <dbReference type="ChEBI" id="CHEBI:29985"/>
        <dbReference type="ChEBI" id="CHEBI:30616"/>
        <dbReference type="ChEBI" id="CHEBI:43474"/>
        <dbReference type="ChEBI" id="CHEBI:58359"/>
        <dbReference type="ChEBI" id="CHEBI:78515"/>
        <dbReference type="ChEBI" id="CHEBI:78516"/>
        <dbReference type="ChEBI" id="CHEBI:456216"/>
    </reaction>
</comment>
<sequence>MSLTDHDVKNIAHLARLALTEEQVPVYVDSLSKIFDFVAQLNAADTASVEPMAHPLADQVQRMRPDEVRDSDQHGKYQRNAPRVEADLYLVPKVIE</sequence>
<proteinExistence type="inferred from homology"/>
<comment type="catalytic activity">
    <reaction evidence="1">
        <text>L-glutamyl-tRNA(Gln) + L-glutamine + ATP + H2O = L-glutaminyl-tRNA(Gln) + L-glutamate + ADP + phosphate + H(+)</text>
        <dbReference type="Rhea" id="RHEA:17521"/>
        <dbReference type="Rhea" id="RHEA-COMP:9681"/>
        <dbReference type="Rhea" id="RHEA-COMP:9684"/>
        <dbReference type="ChEBI" id="CHEBI:15377"/>
        <dbReference type="ChEBI" id="CHEBI:15378"/>
        <dbReference type="ChEBI" id="CHEBI:29985"/>
        <dbReference type="ChEBI" id="CHEBI:30616"/>
        <dbReference type="ChEBI" id="CHEBI:43474"/>
        <dbReference type="ChEBI" id="CHEBI:58359"/>
        <dbReference type="ChEBI" id="CHEBI:78520"/>
        <dbReference type="ChEBI" id="CHEBI:78521"/>
        <dbReference type="ChEBI" id="CHEBI:456216"/>
    </reaction>
</comment>
<name>A0A829YII2_9GAMM</name>
<keyword evidence="1" id="KW-0436">Ligase</keyword>
<dbReference type="GO" id="GO:0006450">
    <property type="term" value="P:regulation of translational fidelity"/>
    <property type="evidence" value="ECO:0007669"/>
    <property type="project" value="InterPro"/>
</dbReference>
<accession>A0A829YII2</accession>
<dbReference type="Gene3D" id="1.10.20.60">
    <property type="entry name" value="Glu-tRNAGln amidotransferase C subunit, N-terminal domain"/>
    <property type="match status" value="1"/>
</dbReference>